<dbReference type="AlphaFoldDB" id="A0A9D4JCJ3"/>
<evidence type="ECO:0000313" key="2">
    <source>
        <dbReference type="EMBL" id="KAH3807966.1"/>
    </source>
</evidence>
<dbReference type="Proteomes" id="UP000828390">
    <property type="component" value="Unassembled WGS sequence"/>
</dbReference>
<name>A0A9D4JCJ3_DREPO</name>
<keyword evidence="3" id="KW-1185">Reference proteome</keyword>
<organism evidence="2 3">
    <name type="scientific">Dreissena polymorpha</name>
    <name type="common">Zebra mussel</name>
    <name type="synonym">Mytilus polymorpha</name>
    <dbReference type="NCBI Taxonomy" id="45954"/>
    <lineage>
        <taxon>Eukaryota</taxon>
        <taxon>Metazoa</taxon>
        <taxon>Spiralia</taxon>
        <taxon>Lophotrochozoa</taxon>
        <taxon>Mollusca</taxon>
        <taxon>Bivalvia</taxon>
        <taxon>Autobranchia</taxon>
        <taxon>Heteroconchia</taxon>
        <taxon>Euheterodonta</taxon>
        <taxon>Imparidentia</taxon>
        <taxon>Neoheterodontei</taxon>
        <taxon>Myida</taxon>
        <taxon>Dreissenoidea</taxon>
        <taxon>Dreissenidae</taxon>
        <taxon>Dreissena</taxon>
    </lineage>
</organism>
<evidence type="ECO:0000256" key="1">
    <source>
        <dbReference type="SAM" id="MobiDB-lite"/>
    </source>
</evidence>
<comment type="caution">
    <text evidence="2">The sequence shown here is derived from an EMBL/GenBank/DDBJ whole genome shotgun (WGS) entry which is preliminary data.</text>
</comment>
<protein>
    <submittedName>
        <fullName evidence="2">Uncharacterized protein</fullName>
    </submittedName>
</protein>
<reference evidence="2" key="1">
    <citation type="journal article" date="2019" name="bioRxiv">
        <title>The Genome of the Zebra Mussel, Dreissena polymorpha: A Resource for Invasive Species Research.</title>
        <authorList>
            <person name="McCartney M.A."/>
            <person name="Auch B."/>
            <person name="Kono T."/>
            <person name="Mallez S."/>
            <person name="Zhang Y."/>
            <person name="Obille A."/>
            <person name="Becker A."/>
            <person name="Abrahante J.E."/>
            <person name="Garbe J."/>
            <person name="Badalamenti J.P."/>
            <person name="Herman A."/>
            <person name="Mangelson H."/>
            <person name="Liachko I."/>
            <person name="Sullivan S."/>
            <person name="Sone E.D."/>
            <person name="Koren S."/>
            <person name="Silverstein K.A.T."/>
            <person name="Beckman K.B."/>
            <person name="Gohl D.M."/>
        </authorList>
    </citation>
    <scope>NUCLEOTIDE SEQUENCE</scope>
    <source>
        <strain evidence="2">Duluth1</strain>
        <tissue evidence="2">Whole animal</tissue>
    </source>
</reference>
<proteinExistence type="predicted"/>
<dbReference type="EMBL" id="JAIWYP010000006">
    <property type="protein sequence ID" value="KAH3807966.1"/>
    <property type="molecule type" value="Genomic_DNA"/>
</dbReference>
<sequence>MDVRREAGKVTSFKHLAAIHFKDVASTAEFRIIIAIAAAAITRLSRYWTSCSISFLTKKRLYKSHVVSILRLRDLDNSCRHRTHDTDLPLNTRISEDCFATLTRSTRPARRSGTRQPTKVPPGDCQT</sequence>
<gene>
    <name evidence="2" type="ORF">DPMN_136314</name>
</gene>
<evidence type="ECO:0000313" key="3">
    <source>
        <dbReference type="Proteomes" id="UP000828390"/>
    </source>
</evidence>
<feature type="region of interest" description="Disordered" evidence="1">
    <location>
        <begin position="104"/>
        <end position="127"/>
    </location>
</feature>
<reference evidence="2" key="2">
    <citation type="submission" date="2020-11" db="EMBL/GenBank/DDBJ databases">
        <authorList>
            <person name="McCartney M.A."/>
            <person name="Auch B."/>
            <person name="Kono T."/>
            <person name="Mallez S."/>
            <person name="Becker A."/>
            <person name="Gohl D.M."/>
            <person name="Silverstein K.A.T."/>
            <person name="Koren S."/>
            <person name="Bechman K.B."/>
            <person name="Herman A."/>
            <person name="Abrahante J.E."/>
            <person name="Garbe J."/>
        </authorList>
    </citation>
    <scope>NUCLEOTIDE SEQUENCE</scope>
    <source>
        <strain evidence="2">Duluth1</strain>
        <tissue evidence="2">Whole animal</tissue>
    </source>
</reference>
<accession>A0A9D4JCJ3</accession>